<keyword evidence="5" id="KW-1185">Reference proteome</keyword>
<protein>
    <submittedName>
        <fullName evidence="4">Molybdate ABC transporter, periplasmic molybdate-binding protein</fullName>
    </submittedName>
</protein>
<dbReference type="Pfam" id="PF13531">
    <property type="entry name" value="SBP_bac_11"/>
    <property type="match status" value="1"/>
</dbReference>
<dbReference type="SUPFAM" id="SSF53850">
    <property type="entry name" value="Periplasmic binding protein-like II"/>
    <property type="match status" value="1"/>
</dbReference>
<dbReference type="eggNOG" id="COG0725">
    <property type="taxonomic scope" value="Bacteria"/>
</dbReference>
<dbReference type="Gene3D" id="3.40.190.10">
    <property type="entry name" value="Periplasmic binding protein-like II"/>
    <property type="match status" value="2"/>
</dbReference>
<evidence type="ECO:0000256" key="1">
    <source>
        <dbReference type="ARBA" id="ARBA00009175"/>
    </source>
</evidence>
<dbReference type="PANTHER" id="PTHR30632:SF0">
    <property type="entry name" value="SULFATE-BINDING PROTEIN"/>
    <property type="match status" value="1"/>
</dbReference>
<keyword evidence="3" id="KW-0732">Signal</keyword>
<dbReference type="AlphaFoldDB" id="E5XQ90"/>
<evidence type="ECO:0000313" key="4">
    <source>
        <dbReference type="EMBL" id="EFV13487.1"/>
    </source>
</evidence>
<sequence>MFASADEANMARARQAKLVGETRVFASNHLVIATAAGNPKHIARLADLADPALSVVVCAPQVPCGALAGRVEAKAGVAVPARSQEPSVSDVLAKVLSGEADAGLVYRTDASAAGDRAATVPIPEGDSLATEYPIAVLSQAQGQGRGQTAQAFVDFVLGPQGQEALAKAGFGAP</sequence>
<dbReference type="HOGENOM" id="CLU_1546540_0_0_11"/>
<dbReference type="PANTHER" id="PTHR30632">
    <property type="entry name" value="MOLYBDATE-BINDING PERIPLASMIC PROTEIN"/>
    <property type="match status" value="1"/>
</dbReference>
<keyword evidence="2" id="KW-0479">Metal-binding</keyword>
<reference evidence="4 5" key="1">
    <citation type="journal article" date="2011" name="Stand. Genomic Sci.">
        <title>High quality draft genome sequence of Segniliparus rugosus CDC 945(T)= (ATCC BAA-974(T)).</title>
        <authorList>
            <person name="Earl A.M."/>
            <person name="Desjardins C.A."/>
            <person name="Fitzgerald M.G."/>
            <person name="Arachchi H.M."/>
            <person name="Zeng Q."/>
            <person name="Mehta T."/>
            <person name="Griggs A."/>
            <person name="Birren B.W."/>
            <person name="Toney N.C."/>
            <person name="Carr J."/>
            <person name="Posey J."/>
            <person name="Butler W.R."/>
        </authorList>
    </citation>
    <scope>NUCLEOTIDE SEQUENCE [LARGE SCALE GENOMIC DNA]</scope>
    <source>
        <strain evidence="5">ATCC BAA-974 / DSM 45345 / CCUG 50838 / CIP 108380 / JCM 13579 / CDC 945</strain>
    </source>
</reference>
<organism evidence="4 5">
    <name type="scientific">Segniliparus rugosus (strain ATCC BAA-974 / DSM 45345 / CCUG 50838 / CIP 108380 / JCM 13579 / CDC 945)</name>
    <dbReference type="NCBI Taxonomy" id="679197"/>
    <lineage>
        <taxon>Bacteria</taxon>
        <taxon>Bacillati</taxon>
        <taxon>Actinomycetota</taxon>
        <taxon>Actinomycetes</taxon>
        <taxon>Mycobacteriales</taxon>
        <taxon>Segniliparaceae</taxon>
        <taxon>Segniliparus</taxon>
    </lineage>
</organism>
<accession>E5XQ90</accession>
<dbReference type="STRING" id="679197.HMPREF9336_01662"/>
<comment type="caution">
    <text evidence="4">The sequence shown here is derived from an EMBL/GenBank/DDBJ whole genome shotgun (WGS) entry which is preliminary data.</text>
</comment>
<dbReference type="EMBL" id="ACZI02000002">
    <property type="protein sequence ID" value="EFV13487.1"/>
    <property type="molecule type" value="Genomic_DNA"/>
</dbReference>
<name>E5XQ90_SEGRC</name>
<comment type="similarity">
    <text evidence="1">Belongs to the bacterial solute-binding protein ModA family.</text>
</comment>
<dbReference type="GO" id="GO:0046872">
    <property type="term" value="F:metal ion binding"/>
    <property type="evidence" value="ECO:0007669"/>
    <property type="project" value="UniProtKB-KW"/>
</dbReference>
<evidence type="ECO:0000256" key="2">
    <source>
        <dbReference type="ARBA" id="ARBA00022723"/>
    </source>
</evidence>
<dbReference type="InterPro" id="IPR050682">
    <property type="entry name" value="ModA/WtpA"/>
</dbReference>
<gene>
    <name evidence="4" type="ORF">HMPREF9336_01662</name>
</gene>
<dbReference type="Proteomes" id="UP000004816">
    <property type="component" value="Unassembled WGS sequence"/>
</dbReference>
<dbReference type="GO" id="GO:0030973">
    <property type="term" value="F:molybdate ion binding"/>
    <property type="evidence" value="ECO:0007669"/>
    <property type="project" value="TreeGrafter"/>
</dbReference>
<proteinExistence type="inferred from homology"/>
<evidence type="ECO:0000313" key="5">
    <source>
        <dbReference type="Proteomes" id="UP000004816"/>
    </source>
</evidence>
<evidence type="ECO:0000256" key="3">
    <source>
        <dbReference type="ARBA" id="ARBA00022729"/>
    </source>
</evidence>
<dbReference type="InterPro" id="IPR005950">
    <property type="entry name" value="ModA"/>
</dbReference>
<dbReference type="GO" id="GO:0015689">
    <property type="term" value="P:molybdate ion transport"/>
    <property type="evidence" value="ECO:0007669"/>
    <property type="project" value="InterPro"/>
</dbReference>
<dbReference type="NCBIfam" id="TIGR01256">
    <property type="entry name" value="modA"/>
    <property type="match status" value="1"/>
</dbReference>